<accession>A0ABQ8KX35</accession>
<evidence type="ECO:0000313" key="2">
    <source>
        <dbReference type="EMBL" id="KAH9843613.1"/>
    </source>
</evidence>
<feature type="signal peptide" evidence="1">
    <location>
        <begin position="1"/>
        <end position="19"/>
    </location>
</feature>
<evidence type="ECO:0000256" key="1">
    <source>
        <dbReference type="SAM" id="SignalP"/>
    </source>
</evidence>
<keyword evidence="3" id="KW-1185">Reference proteome</keyword>
<protein>
    <submittedName>
        <fullName evidence="2">Uncharacterized protein</fullName>
    </submittedName>
</protein>
<dbReference type="Proteomes" id="UP000814176">
    <property type="component" value="Unassembled WGS sequence"/>
</dbReference>
<dbReference type="RefSeq" id="XP_047784423.1">
    <property type="nucleotide sequence ID" value="XM_047922018.1"/>
</dbReference>
<organism evidence="2 3">
    <name type="scientific">Rhodofomes roseus</name>
    <dbReference type="NCBI Taxonomy" id="34475"/>
    <lineage>
        <taxon>Eukaryota</taxon>
        <taxon>Fungi</taxon>
        <taxon>Dikarya</taxon>
        <taxon>Basidiomycota</taxon>
        <taxon>Agaricomycotina</taxon>
        <taxon>Agaricomycetes</taxon>
        <taxon>Polyporales</taxon>
        <taxon>Rhodofomes</taxon>
    </lineage>
</organism>
<dbReference type="EMBL" id="JADCUA010000001">
    <property type="protein sequence ID" value="KAH9843613.1"/>
    <property type="molecule type" value="Genomic_DNA"/>
</dbReference>
<reference evidence="2 3" key="1">
    <citation type="journal article" date="2021" name="Environ. Microbiol.">
        <title>Gene family expansions and transcriptome signatures uncover fungal adaptations to wood decay.</title>
        <authorList>
            <person name="Hage H."/>
            <person name="Miyauchi S."/>
            <person name="Viragh M."/>
            <person name="Drula E."/>
            <person name="Min B."/>
            <person name="Chaduli D."/>
            <person name="Navarro D."/>
            <person name="Favel A."/>
            <person name="Norest M."/>
            <person name="Lesage-Meessen L."/>
            <person name="Balint B."/>
            <person name="Merenyi Z."/>
            <person name="de Eugenio L."/>
            <person name="Morin E."/>
            <person name="Martinez A.T."/>
            <person name="Baldrian P."/>
            <person name="Stursova M."/>
            <person name="Martinez M.J."/>
            <person name="Novotny C."/>
            <person name="Magnuson J.K."/>
            <person name="Spatafora J.W."/>
            <person name="Maurice S."/>
            <person name="Pangilinan J."/>
            <person name="Andreopoulos W."/>
            <person name="LaButti K."/>
            <person name="Hundley H."/>
            <person name="Na H."/>
            <person name="Kuo A."/>
            <person name="Barry K."/>
            <person name="Lipzen A."/>
            <person name="Henrissat B."/>
            <person name="Riley R."/>
            <person name="Ahrendt S."/>
            <person name="Nagy L.G."/>
            <person name="Grigoriev I.V."/>
            <person name="Martin F."/>
            <person name="Rosso M.N."/>
        </authorList>
    </citation>
    <scope>NUCLEOTIDE SEQUENCE [LARGE SCALE GENOMIC DNA]</scope>
    <source>
        <strain evidence="2 3">CIRM-BRFM 1785</strain>
    </source>
</reference>
<gene>
    <name evidence="2" type="ORF">C8Q71DRAFT_729275</name>
</gene>
<name>A0ABQ8KX35_9APHY</name>
<feature type="chain" id="PRO_5047166336" evidence="1">
    <location>
        <begin position="20"/>
        <end position="141"/>
    </location>
</feature>
<sequence>MPSRVQCTAIFWMPGWCATSRVCSMAASGHYRICHIGGQSKHRDMGYMCENPRFFALPDIGVKAFYGKHKALADATAIQRATDSASLLKLRAQASAMKLKHHISVSPSGAVRFNEWLYIPSQTQHLRSQRLALRPVQEEDR</sequence>
<dbReference type="GeneID" id="72002750"/>
<comment type="caution">
    <text evidence="2">The sequence shown here is derived from an EMBL/GenBank/DDBJ whole genome shotgun (WGS) entry which is preliminary data.</text>
</comment>
<proteinExistence type="predicted"/>
<evidence type="ECO:0000313" key="3">
    <source>
        <dbReference type="Proteomes" id="UP000814176"/>
    </source>
</evidence>
<keyword evidence="1" id="KW-0732">Signal</keyword>